<accession>A0A518E1V5</accession>
<feature type="signal peptide" evidence="1">
    <location>
        <begin position="1"/>
        <end position="19"/>
    </location>
</feature>
<dbReference type="RefSeq" id="WP_145056982.1">
    <property type="nucleotide sequence ID" value="NZ_CP036433.1"/>
</dbReference>
<sequence length="228" mass="25916" precursor="true">MMIRPAALALLTLFSVSFAASLPAAEPLPVVHTDNFEEGVKQWSPTDPEAWKVTESDGNHVYSQFKKKSNYNPPHRSPFNISLLQDVNVGDFDLTVKVLSTHPDYGHRDACLFFGYQDPAHFYYVHLGKKADDHANQIFIVNEAARNKISEKSTDGTDWDDNWHTLRIKRRVETGLIEIFYDNMEEPVMVSHDKTFVWGRVGLGSFDDTTAWDEFELRGVKVTPPASK</sequence>
<name>A0A518E1V5_9BACT</name>
<evidence type="ECO:0000256" key="1">
    <source>
        <dbReference type="SAM" id="SignalP"/>
    </source>
</evidence>
<keyword evidence="1" id="KW-0732">Signal</keyword>
<dbReference type="AlphaFoldDB" id="A0A518E1V5"/>
<dbReference type="OrthoDB" id="3618231at2"/>
<reference evidence="2 3" key="1">
    <citation type="submission" date="2019-02" db="EMBL/GenBank/DDBJ databases">
        <title>Deep-cultivation of Planctomycetes and their phenomic and genomic characterization uncovers novel biology.</title>
        <authorList>
            <person name="Wiegand S."/>
            <person name="Jogler M."/>
            <person name="Boedeker C."/>
            <person name="Pinto D."/>
            <person name="Vollmers J."/>
            <person name="Rivas-Marin E."/>
            <person name="Kohn T."/>
            <person name="Peeters S.H."/>
            <person name="Heuer A."/>
            <person name="Rast P."/>
            <person name="Oberbeckmann S."/>
            <person name="Bunk B."/>
            <person name="Jeske O."/>
            <person name="Meyerdierks A."/>
            <person name="Storesund J.E."/>
            <person name="Kallscheuer N."/>
            <person name="Luecker S."/>
            <person name="Lage O.M."/>
            <person name="Pohl T."/>
            <person name="Merkel B.J."/>
            <person name="Hornburger P."/>
            <person name="Mueller R.-W."/>
            <person name="Bruemmer F."/>
            <person name="Labrenz M."/>
            <person name="Spormann A.M."/>
            <person name="Op den Camp H."/>
            <person name="Overmann J."/>
            <person name="Amann R."/>
            <person name="Jetten M.S.M."/>
            <person name="Mascher T."/>
            <person name="Medema M.H."/>
            <person name="Devos D.P."/>
            <person name="Kaster A.-K."/>
            <person name="Ovreas L."/>
            <person name="Rohde M."/>
            <person name="Galperin M.Y."/>
            <person name="Jogler C."/>
        </authorList>
    </citation>
    <scope>NUCLEOTIDE SEQUENCE [LARGE SCALE GENOMIC DNA]</scope>
    <source>
        <strain evidence="2 3">Pla85_3_4</strain>
    </source>
</reference>
<dbReference type="Gene3D" id="2.60.120.560">
    <property type="entry name" value="Exo-inulinase, domain 1"/>
    <property type="match status" value="1"/>
</dbReference>
<gene>
    <name evidence="2" type="ORF">Pla8534_59130</name>
</gene>
<proteinExistence type="predicted"/>
<feature type="chain" id="PRO_5021742689" evidence="1">
    <location>
        <begin position="20"/>
        <end position="228"/>
    </location>
</feature>
<protein>
    <submittedName>
        <fullName evidence="2">Uncharacterized protein</fullName>
    </submittedName>
</protein>
<keyword evidence="3" id="KW-1185">Reference proteome</keyword>
<dbReference type="Proteomes" id="UP000317648">
    <property type="component" value="Chromosome"/>
</dbReference>
<evidence type="ECO:0000313" key="3">
    <source>
        <dbReference type="Proteomes" id="UP000317648"/>
    </source>
</evidence>
<evidence type="ECO:0000313" key="2">
    <source>
        <dbReference type="EMBL" id="QDU98052.1"/>
    </source>
</evidence>
<organism evidence="2 3">
    <name type="scientific">Lignipirellula cremea</name>
    <dbReference type="NCBI Taxonomy" id="2528010"/>
    <lineage>
        <taxon>Bacteria</taxon>
        <taxon>Pseudomonadati</taxon>
        <taxon>Planctomycetota</taxon>
        <taxon>Planctomycetia</taxon>
        <taxon>Pirellulales</taxon>
        <taxon>Pirellulaceae</taxon>
        <taxon>Lignipirellula</taxon>
    </lineage>
</organism>
<dbReference type="EMBL" id="CP036433">
    <property type="protein sequence ID" value="QDU98052.1"/>
    <property type="molecule type" value="Genomic_DNA"/>
</dbReference>
<dbReference type="KEGG" id="lcre:Pla8534_59130"/>